<sequence>MLGENHSLVNEFPEFKDLIAELSNQDTAFAEDTKKYNALDKEIRSLELRDSPIDDEEMHKLKHDRAVLKDSLYHRLQQAK</sequence>
<dbReference type="STRING" id="1796497.GCE9029_03639"/>
<dbReference type="AlphaFoldDB" id="A0A128F9S1"/>
<keyword evidence="2" id="KW-1185">Reference proteome</keyword>
<dbReference type="Proteomes" id="UP000071641">
    <property type="component" value="Unassembled WGS sequence"/>
</dbReference>
<dbReference type="InterPro" id="IPR038444">
    <property type="entry name" value="DUF465_sf"/>
</dbReference>
<dbReference type="InterPro" id="IPR007420">
    <property type="entry name" value="DUF465"/>
</dbReference>
<dbReference type="Pfam" id="PF04325">
    <property type="entry name" value="DUF465"/>
    <property type="match status" value="1"/>
</dbReference>
<proteinExistence type="predicted"/>
<reference evidence="2" key="1">
    <citation type="submission" date="2016-02" db="EMBL/GenBank/DDBJ databases">
        <authorList>
            <person name="Rodrigo-Torres Lidia"/>
            <person name="Arahal R.David."/>
        </authorList>
    </citation>
    <scope>NUCLEOTIDE SEQUENCE [LARGE SCALE GENOMIC DNA]</scope>
    <source>
        <strain evidence="2">CECT 9029</strain>
    </source>
</reference>
<dbReference type="RefSeq" id="WP_062665349.1">
    <property type="nucleotide sequence ID" value="NZ_FIZX01000002.1"/>
</dbReference>
<protein>
    <recommendedName>
        <fullName evidence="3">DUF465 domain-containing protein</fullName>
    </recommendedName>
</protein>
<evidence type="ECO:0000313" key="2">
    <source>
        <dbReference type="Proteomes" id="UP000071641"/>
    </source>
</evidence>
<evidence type="ECO:0000313" key="1">
    <source>
        <dbReference type="EMBL" id="CZF83104.1"/>
    </source>
</evidence>
<gene>
    <name evidence="1" type="ORF">GCE9029_03639</name>
</gene>
<organism evidence="1 2">
    <name type="scientific">Grimontia celer</name>
    <dbReference type="NCBI Taxonomy" id="1796497"/>
    <lineage>
        <taxon>Bacteria</taxon>
        <taxon>Pseudomonadati</taxon>
        <taxon>Pseudomonadota</taxon>
        <taxon>Gammaproteobacteria</taxon>
        <taxon>Vibrionales</taxon>
        <taxon>Vibrionaceae</taxon>
        <taxon>Grimontia</taxon>
    </lineage>
</organism>
<name>A0A128F9S1_9GAMM</name>
<evidence type="ECO:0008006" key="3">
    <source>
        <dbReference type="Google" id="ProtNLM"/>
    </source>
</evidence>
<dbReference type="EMBL" id="FIZX01000002">
    <property type="protein sequence ID" value="CZF83104.1"/>
    <property type="molecule type" value="Genomic_DNA"/>
</dbReference>
<accession>A0A128F9S1</accession>
<dbReference type="OrthoDB" id="1263265at2"/>
<dbReference type="Gene3D" id="6.10.280.50">
    <property type="match status" value="1"/>
</dbReference>